<name>A0A3S0NGW9_9GAMM</name>
<organism evidence="2">
    <name type="scientific">Billgrantia gudaonensis</name>
    <dbReference type="NCBI Taxonomy" id="376427"/>
    <lineage>
        <taxon>Bacteria</taxon>
        <taxon>Pseudomonadati</taxon>
        <taxon>Pseudomonadota</taxon>
        <taxon>Gammaproteobacteria</taxon>
        <taxon>Oceanospirillales</taxon>
        <taxon>Halomonadaceae</taxon>
        <taxon>Billgrantia</taxon>
    </lineage>
</organism>
<gene>
    <name evidence="2" type="ORF">DSL92_08650</name>
</gene>
<protein>
    <submittedName>
        <fullName evidence="2">Uncharacterized protein</fullName>
    </submittedName>
</protein>
<proteinExistence type="predicted"/>
<reference evidence="2" key="1">
    <citation type="submission" date="2018-12" db="EMBL/GenBank/DDBJ databases">
        <authorList>
            <person name="Jadhav K."/>
            <person name="Kushwaha B."/>
            <person name="Jadhav I."/>
        </authorList>
    </citation>
    <scope>NUCLEOTIDE SEQUENCE [LARGE SCALE GENOMIC DNA]</scope>
    <source>
        <strain evidence="2">SBS 10</strain>
    </source>
</reference>
<accession>A0A3S0NGW9</accession>
<feature type="region of interest" description="Disordered" evidence="1">
    <location>
        <begin position="46"/>
        <end position="66"/>
    </location>
</feature>
<evidence type="ECO:0000256" key="1">
    <source>
        <dbReference type="SAM" id="MobiDB-lite"/>
    </source>
</evidence>
<comment type="caution">
    <text evidence="2">The sequence shown here is derived from an EMBL/GenBank/DDBJ whole genome shotgun (WGS) entry which is preliminary data.</text>
</comment>
<sequence>MLLAFVGSLVGWAWYQPPLHRTGSSHQERNDASAWHCRYEPMEKAVTGAAGSSPSSTRIHRPRTARHRGEAIIRAARSGASTSAVPGWFVRAGTLREVPAGNRDQDGWHGSAPSLWKASTATPTVRLWQNTEP</sequence>
<evidence type="ECO:0000313" key="2">
    <source>
        <dbReference type="EMBL" id="RUA21973.1"/>
    </source>
</evidence>
<dbReference type="AlphaFoldDB" id="A0A3S0NGW9"/>
<dbReference type="EMBL" id="RXHI01000028">
    <property type="protein sequence ID" value="RUA21973.1"/>
    <property type="molecule type" value="Genomic_DNA"/>
</dbReference>